<proteinExistence type="predicted"/>
<reference evidence="2 3" key="1">
    <citation type="submission" date="2018-01" db="EMBL/GenBank/DDBJ databases">
        <title>Genomic Encyclopedia of Archaeal and Bacterial Type Strains, Phase II (KMG-II): from individual species to whole genera.</title>
        <authorList>
            <person name="Goeker M."/>
        </authorList>
    </citation>
    <scope>NUCLEOTIDE SEQUENCE [LARGE SCALE GENOMIC DNA]</scope>
    <source>
        <strain evidence="2 3">DSM 17023</strain>
    </source>
</reference>
<evidence type="ECO:0000313" key="3">
    <source>
        <dbReference type="Proteomes" id="UP000236959"/>
    </source>
</evidence>
<accession>A0A2S3UJ81</accession>
<feature type="compositionally biased region" description="Polar residues" evidence="1">
    <location>
        <begin position="99"/>
        <end position="111"/>
    </location>
</feature>
<dbReference type="EMBL" id="PPCN01000024">
    <property type="protein sequence ID" value="POF27701.1"/>
    <property type="molecule type" value="Genomic_DNA"/>
</dbReference>
<feature type="region of interest" description="Disordered" evidence="1">
    <location>
        <begin position="76"/>
        <end position="111"/>
    </location>
</feature>
<dbReference type="Proteomes" id="UP000236959">
    <property type="component" value="Unassembled WGS sequence"/>
</dbReference>
<evidence type="ECO:0000313" key="2">
    <source>
        <dbReference type="EMBL" id="POF27701.1"/>
    </source>
</evidence>
<name>A0A2S3UJ81_9HYPH</name>
<dbReference type="AlphaFoldDB" id="A0A2S3UJ81"/>
<organism evidence="2 3">
    <name type="scientific">Roseibium marinum</name>
    <dbReference type="NCBI Taxonomy" id="281252"/>
    <lineage>
        <taxon>Bacteria</taxon>
        <taxon>Pseudomonadati</taxon>
        <taxon>Pseudomonadota</taxon>
        <taxon>Alphaproteobacteria</taxon>
        <taxon>Hyphomicrobiales</taxon>
        <taxon>Stappiaceae</taxon>
        <taxon>Roseibium</taxon>
    </lineage>
</organism>
<gene>
    <name evidence="2" type="ORF">CLV41_1244</name>
</gene>
<feature type="region of interest" description="Disordered" evidence="1">
    <location>
        <begin position="46"/>
        <end position="65"/>
    </location>
</feature>
<protein>
    <submittedName>
        <fullName evidence="2">Uncharacterized protein</fullName>
    </submittedName>
</protein>
<sequence length="111" mass="12328">MITLIINAHLEQCPIAPNLRFGQSGQLQDNSFCATACRLLERVTAHKTNRRPNTKRSSLPALPSVDCLSALPHPTSFKTDSANRSHHFQLQPGPFCKTRISTRTDANRSSM</sequence>
<comment type="caution">
    <text evidence="2">The sequence shown here is derived from an EMBL/GenBank/DDBJ whole genome shotgun (WGS) entry which is preliminary data.</text>
</comment>
<keyword evidence="3" id="KW-1185">Reference proteome</keyword>
<evidence type="ECO:0000256" key="1">
    <source>
        <dbReference type="SAM" id="MobiDB-lite"/>
    </source>
</evidence>